<name>A0ABW0NZL1_9HYPH</name>
<keyword evidence="3" id="KW-1185">Reference proteome</keyword>
<dbReference type="Gene3D" id="3.40.1620.10">
    <property type="entry name" value="YefM-like domain"/>
    <property type="match status" value="1"/>
</dbReference>
<protein>
    <submittedName>
        <fullName evidence="2">Type II toxin-antitoxin system Phd/YefM family antitoxin</fullName>
    </submittedName>
</protein>
<accession>A0ABW0NZL1</accession>
<evidence type="ECO:0000256" key="1">
    <source>
        <dbReference type="ARBA" id="ARBA00009981"/>
    </source>
</evidence>
<dbReference type="Proteomes" id="UP001596060">
    <property type="component" value="Unassembled WGS sequence"/>
</dbReference>
<dbReference type="InterPro" id="IPR036165">
    <property type="entry name" value="YefM-like_sf"/>
</dbReference>
<organism evidence="2 3">
    <name type="scientific">Bosea massiliensis</name>
    <dbReference type="NCBI Taxonomy" id="151419"/>
    <lineage>
        <taxon>Bacteria</taxon>
        <taxon>Pseudomonadati</taxon>
        <taxon>Pseudomonadota</taxon>
        <taxon>Alphaproteobacteria</taxon>
        <taxon>Hyphomicrobiales</taxon>
        <taxon>Boseaceae</taxon>
        <taxon>Bosea</taxon>
    </lineage>
</organism>
<dbReference type="EMBL" id="JBHSLU010000004">
    <property type="protein sequence ID" value="MFC5504084.1"/>
    <property type="molecule type" value="Genomic_DNA"/>
</dbReference>
<comment type="similarity">
    <text evidence="1">Belongs to the phD/YefM antitoxin family.</text>
</comment>
<reference evidence="3" key="1">
    <citation type="journal article" date="2019" name="Int. J. Syst. Evol. Microbiol.">
        <title>The Global Catalogue of Microorganisms (GCM) 10K type strain sequencing project: providing services to taxonomists for standard genome sequencing and annotation.</title>
        <authorList>
            <consortium name="The Broad Institute Genomics Platform"/>
            <consortium name="The Broad Institute Genome Sequencing Center for Infectious Disease"/>
            <person name="Wu L."/>
            <person name="Ma J."/>
        </authorList>
    </citation>
    <scope>NUCLEOTIDE SEQUENCE [LARGE SCALE GENOMIC DNA]</scope>
    <source>
        <strain evidence="3">CCUG 43117</strain>
    </source>
</reference>
<evidence type="ECO:0000313" key="3">
    <source>
        <dbReference type="Proteomes" id="UP001596060"/>
    </source>
</evidence>
<dbReference type="RefSeq" id="WP_197426715.1">
    <property type="nucleotide sequence ID" value="NZ_JBHSLU010000004.1"/>
</dbReference>
<proteinExistence type="inferred from homology"/>
<sequence>MTGNNIVKSAISAAGWVHAGAYPVLSVAEQLWELTMAKATAAELIKNFSRYMDIAQREPIAVKSHGRVSTYLVSATAYEELQRYRQDGQQSFATKDLSFDLISLIAQCRMAPEHDYHNALLNPA</sequence>
<comment type="caution">
    <text evidence="2">The sequence shown here is derived from an EMBL/GenBank/DDBJ whole genome shotgun (WGS) entry which is preliminary data.</text>
</comment>
<dbReference type="SUPFAM" id="SSF143120">
    <property type="entry name" value="YefM-like"/>
    <property type="match status" value="1"/>
</dbReference>
<evidence type="ECO:0000313" key="2">
    <source>
        <dbReference type="EMBL" id="MFC5504084.1"/>
    </source>
</evidence>
<gene>
    <name evidence="2" type="ORF">ACFPN9_02290</name>
</gene>